<dbReference type="InterPro" id="IPR024080">
    <property type="entry name" value="Neurolysin/TOP_N"/>
</dbReference>
<gene>
    <name evidence="12" type="primary">prlC</name>
    <name evidence="12" type="ORF">SLAVMIC_01025</name>
</gene>
<evidence type="ECO:0000256" key="6">
    <source>
        <dbReference type="ARBA" id="ARBA00022833"/>
    </source>
</evidence>
<dbReference type="Pfam" id="PF19310">
    <property type="entry name" value="TOP_N"/>
    <property type="match status" value="1"/>
</dbReference>
<dbReference type="Pfam" id="PF01432">
    <property type="entry name" value="Peptidase_M3"/>
    <property type="match status" value="1"/>
</dbReference>
<evidence type="ECO:0000256" key="8">
    <source>
        <dbReference type="ARBA" id="ARBA00024603"/>
    </source>
</evidence>
<comment type="catalytic activity">
    <reaction evidence="8">
        <text>Hydrolysis of oligopeptides, with broad specificity. Gly or Ala commonly occur as P1 or P1' residues, but more distant residues are also important, as is shown by the fact that Z-Gly-Pro-Gly-|-Gly-Pro-Ala is cleaved, but not Z-(Gly)(5).</text>
        <dbReference type="EC" id="3.4.24.70"/>
    </reaction>
</comment>
<sequence length="697" mass="81461">MYIYPEFKNPNLETYISDLKDLLQSVEDKVEKLLEIENKTYDNFLKPFWESYRELNLHSFYMGHINSVKNTDETQRIKTESLPIKSEWYTRMGQREDIYQALQEVYDTDLTAPQRRVIKESLLAKKLKGVGMDEESKKRIGEINTELSELSNQFSKNVLDATKEFTMEVTDFEDVKEFPKEELPRHKKEGTDHWEFTLQSPSISAYLKYGSNSDLRKQIQTAYVTRAPENEDLIEKMLTLKNEKANILGYKNHAEISLTTKMADSPEDVLEFLDRIKEKALPYKEKETQELLTFVKEEYGVEELNPWDKSYYINKYQEKYFDFKSEDLKPYFEQSKVLNGMFEFLGDKFGLGFVEVDTYVWDSKVKVYDVYRNGEAHSRVYFDLEARDDKRGGAWMNNSHTGYVMSNEEYIKHLENKIDNINSDKNVVIRSQQYEQAAYLRNAEKEFLSELEEVKESGKEFKVLPIAYVTCNFTPSTDDLPSLLGHGEVNTLFHEMGHVLQHICSEVEDRAYAGIGGIEWDAVEWSSQFLELFVFESDVLKQFGKHHETGETITDDLIEKINKLRTYRAGSGIIRQLEFGKFDMKIYTSDDTSKEYIQSTLDNIREELGSDVTPGDKFQCGFSHIFSGGYSAGYYSYKWAEVLSVDSFLRFREMNDSEDYYDKFLAKGSSLPSMDMFVDYMGRKPSEEEYVKYVIGE</sequence>
<dbReference type="Gene3D" id="1.10.1370.40">
    <property type="match status" value="1"/>
</dbReference>
<evidence type="ECO:0000256" key="3">
    <source>
        <dbReference type="ARBA" id="ARBA00022670"/>
    </source>
</evidence>
<dbReference type="SUPFAM" id="SSF55486">
    <property type="entry name" value="Metalloproteases ('zincins'), catalytic domain"/>
    <property type="match status" value="1"/>
</dbReference>
<dbReference type="Gene3D" id="1.10.1370.10">
    <property type="entry name" value="Neurolysin, domain 3"/>
    <property type="match status" value="1"/>
</dbReference>
<dbReference type="Gene3D" id="3.40.390.10">
    <property type="entry name" value="Collagenase (Catalytic Domain)"/>
    <property type="match status" value="1"/>
</dbReference>
<evidence type="ECO:0000256" key="9">
    <source>
        <dbReference type="ARBA" id="ARBA00026100"/>
    </source>
</evidence>
<keyword evidence="3" id="KW-0645">Protease</keyword>
<comment type="cofactor">
    <cofactor evidence="1">
        <name>Zn(2+)</name>
        <dbReference type="ChEBI" id="CHEBI:29105"/>
    </cofactor>
</comment>
<evidence type="ECO:0000256" key="1">
    <source>
        <dbReference type="ARBA" id="ARBA00001947"/>
    </source>
</evidence>
<keyword evidence="6" id="KW-0862">Zinc</keyword>
<dbReference type="GO" id="GO:0006508">
    <property type="term" value="P:proteolysis"/>
    <property type="evidence" value="ECO:0007669"/>
    <property type="project" value="UniProtKB-KW"/>
</dbReference>
<organism evidence="12">
    <name type="scientific">uncultured marine phage</name>
    <dbReference type="NCBI Taxonomy" id="707152"/>
    <lineage>
        <taxon>Viruses</taxon>
        <taxon>environmental samples</taxon>
    </lineage>
</organism>
<evidence type="ECO:0000256" key="5">
    <source>
        <dbReference type="ARBA" id="ARBA00022801"/>
    </source>
</evidence>
<dbReference type="PANTHER" id="PTHR11804:SF84">
    <property type="entry name" value="SACCHAROLYSIN"/>
    <property type="match status" value="1"/>
</dbReference>
<dbReference type="GO" id="GO:0046872">
    <property type="term" value="F:metal ion binding"/>
    <property type="evidence" value="ECO:0007669"/>
    <property type="project" value="UniProtKB-KW"/>
</dbReference>
<dbReference type="CDD" id="cd06456">
    <property type="entry name" value="M3A_DCP"/>
    <property type="match status" value="1"/>
</dbReference>
<feature type="domain" description="Oligopeptidase A N-terminal" evidence="11">
    <location>
        <begin position="20"/>
        <end position="137"/>
    </location>
</feature>
<evidence type="ECO:0000259" key="10">
    <source>
        <dbReference type="Pfam" id="PF01432"/>
    </source>
</evidence>
<keyword evidence="5 12" id="KW-0378">Hydrolase</keyword>
<dbReference type="GO" id="GO:0006518">
    <property type="term" value="P:peptide metabolic process"/>
    <property type="evidence" value="ECO:0007669"/>
    <property type="project" value="TreeGrafter"/>
</dbReference>
<dbReference type="InterPro" id="IPR024077">
    <property type="entry name" value="Neurolysin/TOP_dom2"/>
</dbReference>
<keyword evidence="7" id="KW-0482">Metalloprotease</keyword>
<evidence type="ECO:0000256" key="4">
    <source>
        <dbReference type="ARBA" id="ARBA00022723"/>
    </source>
</evidence>
<dbReference type="EC" id="3.4.24.70" evidence="9"/>
<keyword evidence="4" id="KW-0479">Metal-binding</keyword>
<dbReference type="GO" id="GO:0004222">
    <property type="term" value="F:metalloendopeptidase activity"/>
    <property type="evidence" value="ECO:0007669"/>
    <property type="project" value="UniProtKB-EC"/>
</dbReference>
<dbReference type="InterPro" id="IPR001567">
    <property type="entry name" value="Pept_M3A_M3B_dom"/>
</dbReference>
<dbReference type="InterPro" id="IPR034005">
    <property type="entry name" value="M3A_DCP"/>
</dbReference>
<dbReference type="PANTHER" id="PTHR11804">
    <property type="entry name" value="PROTEASE M3 THIMET OLIGOPEPTIDASE-RELATED"/>
    <property type="match status" value="1"/>
</dbReference>
<dbReference type="Gene3D" id="1.20.1050.40">
    <property type="entry name" value="Endopeptidase. Chain P, domain 1"/>
    <property type="match status" value="1"/>
</dbReference>
<evidence type="ECO:0000259" key="11">
    <source>
        <dbReference type="Pfam" id="PF19310"/>
    </source>
</evidence>
<dbReference type="InterPro" id="IPR024079">
    <property type="entry name" value="MetalloPept_cat_dom_sf"/>
</dbReference>
<reference evidence="12" key="1">
    <citation type="submission" date="2021-06" db="EMBL/GenBank/DDBJ databases">
        <authorList>
            <person name="Gannon L."/>
            <person name="Redgwell R T."/>
            <person name="Michniewski S."/>
            <person name="Harrison D C."/>
            <person name="Millard A."/>
        </authorList>
    </citation>
    <scope>NUCLEOTIDE SEQUENCE</scope>
</reference>
<evidence type="ECO:0000313" key="12">
    <source>
        <dbReference type="EMBL" id="CAG7581778.1"/>
    </source>
</evidence>
<name>A0A8D9CG53_9VIRU</name>
<proteinExistence type="inferred from homology"/>
<accession>A0A8D9CG53</accession>
<feature type="domain" description="Peptidase M3A/M3B catalytic" evidence="10">
    <location>
        <begin position="207"/>
        <end position="692"/>
    </location>
</feature>
<dbReference type="EMBL" id="OU342829">
    <property type="protein sequence ID" value="CAG7581778.1"/>
    <property type="molecule type" value="Genomic_DNA"/>
</dbReference>
<protein>
    <recommendedName>
        <fullName evidence="9">oligopeptidase A</fullName>
        <ecNumber evidence="9">3.4.24.70</ecNumber>
    </recommendedName>
</protein>
<dbReference type="InterPro" id="IPR045666">
    <property type="entry name" value="OpdA_N"/>
</dbReference>
<comment type="similarity">
    <text evidence="2">Belongs to the peptidase M3 family.</text>
</comment>
<dbReference type="InterPro" id="IPR045090">
    <property type="entry name" value="Pept_M3A_M3B"/>
</dbReference>
<evidence type="ECO:0000256" key="7">
    <source>
        <dbReference type="ARBA" id="ARBA00023049"/>
    </source>
</evidence>
<dbReference type="Gene3D" id="4.10.860.10">
    <property type="entry name" value="UVR domain"/>
    <property type="match status" value="1"/>
</dbReference>
<evidence type="ECO:0000256" key="2">
    <source>
        <dbReference type="ARBA" id="ARBA00006040"/>
    </source>
</evidence>